<proteinExistence type="predicted"/>
<protein>
    <submittedName>
        <fullName evidence="2">Uncharacterized protein</fullName>
    </submittedName>
</protein>
<dbReference type="EMBL" id="HACG01050711">
    <property type="protein sequence ID" value="CEK97576.1"/>
    <property type="molecule type" value="Transcribed_RNA"/>
</dbReference>
<dbReference type="AlphaFoldDB" id="A0A0B7BYZ1"/>
<name>A0A0B7BYZ1_9EUPU</name>
<evidence type="ECO:0000313" key="2">
    <source>
        <dbReference type="EMBL" id="CEK97576.1"/>
    </source>
</evidence>
<accession>A0A0B7BYZ1</accession>
<reference evidence="2" key="1">
    <citation type="submission" date="2014-12" db="EMBL/GenBank/DDBJ databases">
        <title>Insight into the proteome of Arion vulgaris.</title>
        <authorList>
            <person name="Aradska J."/>
            <person name="Bulat T."/>
            <person name="Smidak R."/>
            <person name="Sarate P."/>
            <person name="Gangsoo J."/>
            <person name="Sialana F."/>
            <person name="Bilban M."/>
            <person name="Lubec G."/>
        </authorList>
    </citation>
    <scope>NUCLEOTIDE SEQUENCE</scope>
    <source>
        <tissue evidence="2">Skin</tissue>
    </source>
</reference>
<sequence>KHSATMATRDRSKCTSDGKPPIPSLHKKRHTLPGSIRESRIFLEFNRSNISDNCIQDLFRKSSALSEQTNGS</sequence>
<organism evidence="2">
    <name type="scientific">Arion vulgaris</name>
    <dbReference type="NCBI Taxonomy" id="1028688"/>
    <lineage>
        <taxon>Eukaryota</taxon>
        <taxon>Metazoa</taxon>
        <taxon>Spiralia</taxon>
        <taxon>Lophotrochozoa</taxon>
        <taxon>Mollusca</taxon>
        <taxon>Gastropoda</taxon>
        <taxon>Heterobranchia</taxon>
        <taxon>Euthyneura</taxon>
        <taxon>Panpulmonata</taxon>
        <taxon>Eupulmonata</taxon>
        <taxon>Stylommatophora</taxon>
        <taxon>Helicina</taxon>
        <taxon>Arionoidea</taxon>
        <taxon>Arionidae</taxon>
        <taxon>Arion</taxon>
    </lineage>
</organism>
<feature type="region of interest" description="Disordered" evidence="1">
    <location>
        <begin position="1"/>
        <end position="32"/>
    </location>
</feature>
<feature type="non-terminal residue" evidence="2">
    <location>
        <position position="1"/>
    </location>
</feature>
<gene>
    <name evidence="2" type="primary">ORF216244</name>
</gene>
<evidence type="ECO:0000256" key="1">
    <source>
        <dbReference type="SAM" id="MobiDB-lite"/>
    </source>
</evidence>